<dbReference type="EMBL" id="OZ020097">
    <property type="protein sequence ID" value="CAK9269327.1"/>
    <property type="molecule type" value="Genomic_DNA"/>
</dbReference>
<sequence length="340" mass="38369">MEEEEEEEEEVMFVTLHDGRRLAYREQGVTANDRVVQKSLLVLHGTPSSRLAGMPGVSEDLLKEMGVRLVSIDRPGYGRSDKNQSQTFESFATEIAEIADLLALGEKFWLLAYSGGGSYCWAAIRYIPHRIAGVAMWAPYGNYWWKDIPRPERKICLKALNRNSAGLFPIARYMPRSVVYFFTRHLFPKPTGVNKFVETLSSFLSPPDVRCLTPEFSLGLIRDVIESAKQENHGVAQDAVLDTAADWGFELPDIQKAYKGPLHIWNGDEDRLVPLHLQECIQKQLPDLVHLHPVAGEGHFSAFCYNDKIQRETLTTLFEDSGVAPAEEVSLDDEQKNSET</sequence>
<name>A0ABP0WSF0_9BRYO</name>
<evidence type="ECO:0000313" key="2">
    <source>
        <dbReference type="EMBL" id="CAK9269327.1"/>
    </source>
</evidence>
<dbReference type="Pfam" id="PF00561">
    <property type="entry name" value="Abhydrolase_1"/>
    <property type="match status" value="1"/>
</dbReference>
<dbReference type="Proteomes" id="UP001497444">
    <property type="component" value="Chromosome 2"/>
</dbReference>
<dbReference type="InterPro" id="IPR000073">
    <property type="entry name" value="AB_hydrolase_1"/>
</dbReference>
<protein>
    <recommendedName>
        <fullName evidence="1">AB hydrolase-1 domain-containing protein</fullName>
    </recommendedName>
</protein>
<proteinExistence type="predicted"/>
<evidence type="ECO:0000259" key="1">
    <source>
        <dbReference type="Pfam" id="PF00561"/>
    </source>
</evidence>
<accession>A0ABP0WSF0</accession>
<organism evidence="2 3">
    <name type="scientific">Sphagnum jensenii</name>
    <dbReference type="NCBI Taxonomy" id="128206"/>
    <lineage>
        <taxon>Eukaryota</taxon>
        <taxon>Viridiplantae</taxon>
        <taxon>Streptophyta</taxon>
        <taxon>Embryophyta</taxon>
        <taxon>Bryophyta</taxon>
        <taxon>Sphagnophytina</taxon>
        <taxon>Sphagnopsida</taxon>
        <taxon>Sphagnales</taxon>
        <taxon>Sphagnaceae</taxon>
        <taxon>Sphagnum</taxon>
    </lineage>
</organism>
<feature type="domain" description="AB hydrolase-1" evidence="1">
    <location>
        <begin position="39"/>
        <end position="301"/>
    </location>
</feature>
<dbReference type="SUPFAM" id="SSF53474">
    <property type="entry name" value="alpha/beta-Hydrolases"/>
    <property type="match status" value="1"/>
</dbReference>
<dbReference type="Gene3D" id="3.40.50.1820">
    <property type="entry name" value="alpha/beta hydrolase"/>
    <property type="match status" value="1"/>
</dbReference>
<dbReference type="PANTHER" id="PTHR45763">
    <property type="entry name" value="HYDROLASE, ALPHA/BETA FOLD FAMILY PROTEIN, EXPRESSED-RELATED"/>
    <property type="match status" value="1"/>
</dbReference>
<dbReference type="InterPro" id="IPR029058">
    <property type="entry name" value="AB_hydrolase_fold"/>
</dbReference>
<evidence type="ECO:0000313" key="3">
    <source>
        <dbReference type="Proteomes" id="UP001497444"/>
    </source>
</evidence>
<gene>
    <name evidence="2" type="ORF">CSSPJE1EN1_LOCUS14805</name>
</gene>
<reference evidence="2 3" key="1">
    <citation type="submission" date="2024-02" db="EMBL/GenBank/DDBJ databases">
        <authorList>
            <consortium name="ELIXIR-Norway"/>
            <consortium name="Elixir Norway"/>
        </authorList>
    </citation>
    <scope>NUCLEOTIDE SEQUENCE [LARGE SCALE GENOMIC DNA]</scope>
</reference>
<dbReference type="PANTHER" id="PTHR45763:SF46">
    <property type="entry name" value="AB HYDROLASE-1 DOMAIN-CONTAINING PROTEIN"/>
    <property type="match status" value="1"/>
</dbReference>
<keyword evidence="3" id="KW-1185">Reference proteome</keyword>